<keyword evidence="15" id="KW-1185">Reference proteome</keyword>
<feature type="region of interest" description="Disordered" evidence="10">
    <location>
        <begin position="1"/>
        <end position="194"/>
    </location>
</feature>
<sequence length="580" mass="63309">MAEETETKAPEGPPAAEVVVAEAEEKKPEAEEAVPPADEAAATVPESTFLEEESNVVAEPVDPQKKALDELKQLVQAALSNNEFNPPPPPPAPAKEEPPVKEEEEEAKPAEAPAPASVEESKPPSEPVSAQEAKPAEAPAPASVEVSKPPSEPVPAPAERSLEPEVVEEHASPVKKEPLPPPSQPAEEKAATADDATAKTVKAIKEAVGSAAAEDVSPAAKEAPAEVPAPASTAPPEEVFIWRVPLVGDEKSDAVLLKFLRARDFKVKDALAMLKDAVIWRKQIGIEALLEEDLGLPELDKVVYMHGNDKEGHPVCYNVYGEFQNKELYEKAFGDADKRRKFLKWRIQYLEKGIREHLDFTPGGISSMVQVTDLRNSPRLGKHRQVTKQAVTLLQDNYPEFISKKVFINVPWWYLAVNRMMSPFFTQRTKSKFVFAGPSKSAETLFKYIAPEQVPVAFGGLSKEKDPDFSTADVVTDVSIKPSSKQTIEIPATETCLIVWELRVLGCEVSYGAEFTPSAEDGYTVIVQKNRKLAADDEPVIKGSFKNGEPGKVVLNVENLTSKKKLLLYRYKVKSSTGST</sequence>
<feature type="compositionally biased region" description="Low complexity" evidence="10">
    <location>
        <begin position="218"/>
        <end position="232"/>
    </location>
</feature>
<dbReference type="AlphaFoldDB" id="A0A804J9I0"/>
<dbReference type="GO" id="GO:0005737">
    <property type="term" value="C:cytoplasm"/>
    <property type="evidence" value="ECO:0007669"/>
    <property type="project" value="UniProtKB-SubCell"/>
</dbReference>
<dbReference type="SMART" id="SM01100">
    <property type="entry name" value="CRAL_TRIO_N"/>
    <property type="match status" value="1"/>
</dbReference>
<dbReference type="PROSITE" id="PS50191">
    <property type="entry name" value="CRAL_TRIO"/>
    <property type="match status" value="1"/>
</dbReference>
<evidence type="ECO:0000259" key="12">
    <source>
        <dbReference type="PROSITE" id="PS50866"/>
    </source>
</evidence>
<keyword evidence="6" id="KW-0132">Cell division</keyword>
<reference evidence="13" key="1">
    <citation type="submission" date="2021-03" db="EMBL/GenBank/DDBJ databases">
        <authorList>
            <consortium name="Genoscope - CEA"/>
            <person name="William W."/>
        </authorList>
    </citation>
    <scope>NUCLEOTIDE SEQUENCE</scope>
    <source>
        <strain evidence="13">Doubled-haploid Pahang</strain>
    </source>
</reference>
<dbReference type="EnsemblPlants" id="Ma05_t28340.1">
    <property type="protein sequence ID" value="Ma05_p28340.1"/>
    <property type="gene ID" value="Ma05_g28340"/>
</dbReference>
<dbReference type="GO" id="GO:0016020">
    <property type="term" value="C:membrane"/>
    <property type="evidence" value="ECO:0007669"/>
    <property type="project" value="UniProtKB-SubCell"/>
</dbReference>
<dbReference type="FunCoup" id="A0A804J9I0">
    <property type="interactions" value="154"/>
</dbReference>
<dbReference type="GO" id="GO:0008289">
    <property type="term" value="F:lipid binding"/>
    <property type="evidence" value="ECO:0007669"/>
    <property type="project" value="UniProtKB-KW"/>
</dbReference>
<feature type="region of interest" description="Disordered" evidence="10">
    <location>
        <begin position="210"/>
        <end position="232"/>
    </location>
</feature>
<feature type="domain" description="CRAL-TRIO" evidence="11">
    <location>
        <begin position="292"/>
        <end position="466"/>
    </location>
</feature>
<evidence type="ECO:0000256" key="5">
    <source>
        <dbReference type="ARBA" id="ARBA00022490"/>
    </source>
</evidence>
<keyword evidence="7" id="KW-0446">Lipid-binding</keyword>
<feature type="compositionally biased region" description="Basic and acidic residues" evidence="10">
    <location>
        <begin position="160"/>
        <end position="178"/>
    </location>
</feature>
<dbReference type="SMART" id="SM00516">
    <property type="entry name" value="SEC14"/>
    <property type="match status" value="1"/>
</dbReference>
<evidence type="ECO:0000313" key="13">
    <source>
        <dbReference type="EMBL" id="CAG1840160.1"/>
    </source>
</evidence>
<proteinExistence type="inferred from homology"/>
<evidence type="ECO:0000256" key="4">
    <source>
        <dbReference type="ARBA" id="ARBA00022448"/>
    </source>
</evidence>
<evidence type="ECO:0000256" key="6">
    <source>
        <dbReference type="ARBA" id="ARBA00022618"/>
    </source>
</evidence>
<reference evidence="14" key="2">
    <citation type="submission" date="2021-05" db="UniProtKB">
        <authorList>
            <consortium name="EnsemblPlants"/>
        </authorList>
    </citation>
    <scope>IDENTIFICATION</scope>
    <source>
        <strain evidence="14">subsp. malaccensis</strain>
    </source>
</reference>
<dbReference type="Pfam" id="PF00650">
    <property type="entry name" value="CRAL_TRIO"/>
    <property type="match status" value="1"/>
</dbReference>
<evidence type="ECO:0000256" key="9">
    <source>
        <dbReference type="ARBA" id="ARBA00023306"/>
    </source>
</evidence>
<dbReference type="OrthoDB" id="75724at2759"/>
<organism evidence="14 15">
    <name type="scientific">Musa acuminata subsp. malaccensis</name>
    <name type="common">Wild banana</name>
    <name type="synonym">Musa malaccensis</name>
    <dbReference type="NCBI Taxonomy" id="214687"/>
    <lineage>
        <taxon>Eukaryota</taxon>
        <taxon>Viridiplantae</taxon>
        <taxon>Streptophyta</taxon>
        <taxon>Embryophyta</taxon>
        <taxon>Tracheophyta</taxon>
        <taxon>Spermatophyta</taxon>
        <taxon>Magnoliopsida</taxon>
        <taxon>Liliopsida</taxon>
        <taxon>Zingiberales</taxon>
        <taxon>Musaceae</taxon>
        <taxon>Musa</taxon>
    </lineage>
</organism>
<dbReference type="InterPro" id="IPR001251">
    <property type="entry name" value="CRAL-TRIO_dom"/>
</dbReference>
<dbReference type="InterPro" id="IPR036273">
    <property type="entry name" value="CRAL/TRIO_N_dom_sf"/>
</dbReference>
<keyword evidence="4" id="KW-0813">Transport</keyword>
<evidence type="ECO:0000313" key="15">
    <source>
        <dbReference type="Proteomes" id="UP000012960"/>
    </source>
</evidence>
<feature type="domain" description="GOLD" evidence="12">
    <location>
        <begin position="471"/>
        <end position="573"/>
    </location>
</feature>
<gene>
    <name evidence="13" type="ORF">GSMUA_280280.1</name>
</gene>
<dbReference type="KEGG" id="mus:103986379"/>
<dbReference type="InterPro" id="IPR009038">
    <property type="entry name" value="GOLD_dom"/>
</dbReference>
<name>A0A804J9I0_MUSAM</name>
<dbReference type="PANTHER" id="PTHR45932">
    <property type="entry name" value="PATELLIN-1"/>
    <property type="match status" value="1"/>
</dbReference>
<evidence type="ECO:0000313" key="14">
    <source>
        <dbReference type="EnsemblPlants" id="Ma05_p28340.1"/>
    </source>
</evidence>
<dbReference type="PROSITE" id="PS50866">
    <property type="entry name" value="GOLD"/>
    <property type="match status" value="1"/>
</dbReference>
<dbReference type="CDD" id="cd00170">
    <property type="entry name" value="SEC14"/>
    <property type="match status" value="1"/>
</dbReference>
<evidence type="ECO:0000259" key="11">
    <source>
        <dbReference type="PROSITE" id="PS50191"/>
    </source>
</evidence>
<dbReference type="InterPro" id="IPR036865">
    <property type="entry name" value="CRAL-TRIO_dom_sf"/>
</dbReference>
<dbReference type="Gene3D" id="3.40.525.10">
    <property type="entry name" value="CRAL-TRIO lipid binding domain"/>
    <property type="match status" value="1"/>
</dbReference>
<feature type="compositionally biased region" description="Low complexity" evidence="10">
    <location>
        <begin position="33"/>
        <end position="46"/>
    </location>
</feature>
<dbReference type="GO" id="GO:0051301">
    <property type="term" value="P:cell division"/>
    <property type="evidence" value="ECO:0007669"/>
    <property type="project" value="UniProtKB-KW"/>
</dbReference>
<evidence type="ECO:0000256" key="8">
    <source>
        <dbReference type="ARBA" id="ARBA00023136"/>
    </source>
</evidence>
<dbReference type="EMBL" id="HG996470">
    <property type="protein sequence ID" value="CAG1840160.1"/>
    <property type="molecule type" value="Genomic_DNA"/>
</dbReference>
<evidence type="ECO:0000256" key="7">
    <source>
        <dbReference type="ARBA" id="ARBA00023121"/>
    </source>
</evidence>
<keyword evidence="8" id="KW-0472">Membrane</keyword>
<feature type="compositionally biased region" description="Basic and acidic residues" evidence="10">
    <location>
        <begin position="62"/>
        <end position="72"/>
    </location>
</feature>
<protein>
    <submittedName>
        <fullName evidence="13">(wild Malaysian banana) hypothetical protein</fullName>
    </submittedName>
</protein>
<dbReference type="PANTHER" id="PTHR45932:SF17">
    <property type="entry name" value="CELLULAR RETINALDEHYDE-BINDING_TRIPLE FUNCTION DOMAIN-CONTAINING PROTEIN"/>
    <property type="match status" value="1"/>
</dbReference>
<dbReference type="Proteomes" id="UP000012960">
    <property type="component" value="Unplaced"/>
</dbReference>
<feature type="compositionally biased region" description="Low complexity" evidence="10">
    <location>
        <begin position="127"/>
        <end position="149"/>
    </location>
</feature>
<evidence type="ECO:0000256" key="2">
    <source>
        <dbReference type="ARBA" id="ARBA00004496"/>
    </source>
</evidence>
<comment type="similarity">
    <text evidence="3">Belongs to the patellin family.</text>
</comment>
<accession>A0A804J9I0</accession>
<dbReference type="Gramene" id="Ma05_t28340.1">
    <property type="protein sequence ID" value="Ma05_p28340.1"/>
    <property type="gene ID" value="Ma05_g28340"/>
</dbReference>
<dbReference type="InParanoid" id="A0A804J9I0"/>
<dbReference type="InterPro" id="IPR011074">
    <property type="entry name" value="CRAL/TRIO_N_dom"/>
</dbReference>
<dbReference type="InterPro" id="IPR056794">
    <property type="entry name" value="PATL1-6_C_GOLD"/>
</dbReference>
<dbReference type="Gene3D" id="2.60.120.680">
    <property type="entry name" value="GOLD domain"/>
    <property type="match status" value="1"/>
</dbReference>
<evidence type="ECO:0000256" key="10">
    <source>
        <dbReference type="SAM" id="MobiDB-lite"/>
    </source>
</evidence>
<evidence type="ECO:0000256" key="1">
    <source>
        <dbReference type="ARBA" id="ARBA00004370"/>
    </source>
</evidence>
<keyword evidence="9" id="KW-0131">Cell cycle</keyword>
<dbReference type="InterPro" id="IPR044834">
    <property type="entry name" value="PATL"/>
</dbReference>
<comment type="subcellular location">
    <subcellularLocation>
        <location evidence="2">Cytoplasm</location>
    </subcellularLocation>
    <subcellularLocation>
        <location evidence="1">Membrane</location>
    </subcellularLocation>
</comment>
<dbReference type="OMA" id="PYRMIQV"/>
<dbReference type="Pfam" id="PF03765">
    <property type="entry name" value="CRAL_TRIO_N"/>
    <property type="match status" value="1"/>
</dbReference>
<dbReference type="SUPFAM" id="SSF52087">
    <property type="entry name" value="CRAL/TRIO domain"/>
    <property type="match status" value="1"/>
</dbReference>
<evidence type="ECO:0000256" key="3">
    <source>
        <dbReference type="ARBA" id="ARBA00007155"/>
    </source>
</evidence>
<dbReference type="Pfam" id="PF25099">
    <property type="entry name" value="GOLD_PATL1_C"/>
    <property type="match status" value="1"/>
</dbReference>
<dbReference type="SUPFAM" id="SSF46938">
    <property type="entry name" value="CRAL/TRIO N-terminal domain"/>
    <property type="match status" value="1"/>
</dbReference>
<keyword evidence="5" id="KW-0963">Cytoplasm</keyword>